<protein>
    <submittedName>
        <fullName evidence="1">Uncharacterized protein</fullName>
    </submittedName>
</protein>
<gene>
    <name evidence="1" type="ORF">COK86_19920</name>
</gene>
<evidence type="ECO:0000313" key="1">
    <source>
        <dbReference type="EMBL" id="PFU40065.1"/>
    </source>
</evidence>
<dbReference type="AlphaFoldDB" id="A0A2B3TZM0"/>
<sequence>MKTAKQRILEAREIQRSLSGEVLGMVSLFREQKASVNKDRMLSTEGKRHREQMLKDKFEVYAISAIDKKHKEYKRLLSEASRIAELELLKEAPKVDEQSQKLFNAELAQLRGNIMFGMTPERSLKSLIELVEKASAHPNLAAQIQGEYLTLGNDILQRAGKVEAAAKLRHELLNNHNKLNRATKFEGYEEANAALAAIADMEKGQFAQEAKFSRAFEEISGTHRLMQYANRADDYINDHQSKILQVQMQNKDMQGTLITE</sequence>
<dbReference type="Proteomes" id="UP000224076">
    <property type="component" value="Unassembled WGS sequence"/>
</dbReference>
<dbReference type="EMBL" id="NVDG01000033">
    <property type="protein sequence ID" value="PFU40065.1"/>
    <property type="molecule type" value="Genomic_DNA"/>
</dbReference>
<reference evidence="1 2" key="1">
    <citation type="submission" date="2017-09" db="EMBL/GenBank/DDBJ databases">
        <title>Large-scale bioinformatics analysis of Bacillus genomes uncovers conserved roles of natural products in bacterial physiology.</title>
        <authorList>
            <consortium name="Agbiome Team Llc"/>
            <person name="Bleich R.M."/>
            <person name="Grubbs K.J."/>
            <person name="Santa Maria K.C."/>
            <person name="Allen S.E."/>
            <person name="Farag S."/>
            <person name="Shank E.A."/>
            <person name="Bowers A."/>
        </authorList>
    </citation>
    <scope>NUCLEOTIDE SEQUENCE [LARGE SCALE GENOMIC DNA]</scope>
    <source>
        <strain evidence="1 2">AFS061806</strain>
    </source>
</reference>
<comment type="caution">
    <text evidence="1">The sequence shown here is derived from an EMBL/GenBank/DDBJ whole genome shotgun (WGS) entry which is preliminary data.</text>
</comment>
<accession>A0A2B3TZM0</accession>
<name>A0A2B3TZM0_BACCE</name>
<evidence type="ECO:0000313" key="2">
    <source>
        <dbReference type="Proteomes" id="UP000224076"/>
    </source>
</evidence>
<dbReference type="RefSeq" id="WP_097895259.1">
    <property type="nucleotide sequence ID" value="NZ_NVDG01000033.1"/>
</dbReference>
<proteinExistence type="predicted"/>
<organism evidence="1 2">
    <name type="scientific">Bacillus cereus</name>
    <dbReference type="NCBI Taxonomy" id="1396"/>
    <lineage>
        <taxon>Bacteria</taxon>
        <taxon>Bacillati</taxon>
        <taxon>Bacillota</taxon>
        <taxon>Bacilli</taxon>
        <taxon>Bacillales</taxon>
        <taxon>Bacillaceae</taxon>
        <taxon>Bacillus</taxon>
        <taxon>Bacillus cereus group</taxon>
    </lineage>
</organism>